<comment type="caution">
    <text evidence="2">The sequence shown here is derived from an EMBL/GenBank/DDBJ whole genome shotgun (WGS) entry which is preliminary data.</text>
</comment>
<dbReference type="OrthoDB" id="9815989at2"/>
<accession>V6I2U7</accession>
<name>V6I2U7_9LEPT</name>
<dbReference type="SUPFAM" id="SSF51905">
    <property type="entry name" value="FAD/NAD(P)-binding domain"/>
    <property type="match status" value="1"/>
</dbReference>
<dbReference type="Gene3D" id="3.30.9.10">
    <property type="entry name" value="D-Amino Acid Oxidase, subunit A, domain 2"/>
    <property type="match status" value="1"/>
</dbReference>
<keyword evidence="3" id="KW-1185">Reference proteome</keyword>
<protein>
    <submittedName>
        <fullName evidence="2">FAD dependent oxidoreductase</fullName>
    </submittedName>
</protein>
<sequence length="366" mass="41291">MKNSYDAIVIGDGIFGLLFAYQLNVRNLKVLVVSKSESKFLISASLNSAAFIHYYSEEIDDVDLVLRSSGAYLSLVEESYRSGFGAIYYQNKIPRDEICLKLRDNQIDIRCESGRFMFPYSGENLSNRVMVQDNFKINAFGFLSSLQKNLKSTGVDFFSSNSKLKIAGNEGSFSHISFAGDPEIFKAKYCFLALGASWGNVETHEMISKLIPVFNIRFENPHSIEGLNVNCENGDFSYAVDSHNMLYFTDFEEYLSSTEIENHNANRNNLIKYANIIKNRFSEYSAEIEVSIGNWGYDGYFKDRKSYKIFKYDGIRNLAGVGGLSGKGFKLAPALTEDIIESLCCEARKDSVENSSVNLELNEFII</sequence>
<gene>
    <name evidence="2" type="ORF">LEP1GSC062_3571</name>
</gene>
<evidence type="ECO:0000259" key="1">
    <source>
        <dbReference type="Pfam" id="PF01266"/>
    </source>
</evidence>
<dbReference type="Proteomes" id="UP000018747">
    <property type="component" value="Unassembled WGS sequence"/>
</dbReference>
<evidence type="ECO:0000313" key="3">
    <source>
        <dbReference type="Proteomes" id="UP000018747"/>
    </source>
</evidence>
<dbReference type="Pfam" id="PF01266">
    <property type="entry name" value="DAO"/>
    <property type="match status" value="1"/>
</dbReference>
<evidence type="ECO:0000313" key="2">
    <source>
        <dbReference type="EMBL" id="EQA64600.1"/>
    </source>
</evidence>
<dbReference type="InterPro" id="IPR006076">
    <property type="entry name" value="FAD-dep_OxRdtase"/>
</dbReference>
<dbReference type="RefSeq" id="WP_010577938.1">
    <property type="nucleotide sequence ID" value="NZ_AHMT02000003.1"/>
</dbReference>
<dbReference type="InterPro" id="IPR036188">
    <property type="entry name" value="FAD/NAD-bd_sf"/>
</dbReference>
<dbReference type="Gene3D" id="3.50.50.60">
    <property type="entry name" value="FAD/NAD(P)-binding domain"/>
    <property type="match status" value="1"/>
</dbReference>
<organism evidence="2 3">
    <name type="scientific">Leptospira alexanderi serovar Manhao 3 str. L 60</name>
    <dbReference type="NCBI Taxonomy" id="1049759"/>
    <lineage>
        <taxon>Bacteria</taxon>
        <taxon>Pseudomonadati</taxon>
        <taxon>Spirochaetota</taxon>
        <taxon>Spirochaetia</taxon>
        <taxon>Leptospirales</taxon>
        <taxon>Leptospiraceae</taxon>
        <taxon>Leptospira</taxon>
    </lineage>
</organism>
<reference evidence="2" key="1">
    <citation type="submission" date="2013-05" db="EMBL/GenBank/DDBJ databases">
        <authorList>
            <person name="Harkins D.M."/>
            <person name="Durkin A.S."/>
            <person name="Brinkac L.M."/>
            <person name="Haft D.H."/>
            <person name="Selengut J.D."/>
            <person name="Sanka R."/>
            <person name="DePew J."/>
            <person name="Purushe J."/>
            <person name="Hartskeerl R.A."/>
            <person name="Ahmed A."/>
            <person name="van der Linden H."/>
            <person name="Goris M.G.A."/>
            <person name="Vinetz J.M."/>
            <person name="Sutton G.G."/>
            <person name="Nierman W.C."/>
            <person name="Fouts D.E."/>
        </authorList>
    </citation>
    <scope>NUCLEOTIDE SEQUENCE [LARGE SCALE GENOMIC DNA]</scope>
    <source>
        <strain evidence="2">L 60</strain>
    </source>
</reference>
<dbReference type="EMBL" id="AHMT02000003">
    <property type="protein sequence ID" value="EQA64600.1"/>
    <property type="molecule type" value="Genomic_DNA"/>
</dbReference>
<feature type="domain" description="FAD dependent oxidoreductase" evidence="1">
    <location>
        <begin position="6"/>
        <end position="335"/>
    </location>
</feature>
<dbReference type="AlphaFoldDB" id="V6I2U7"/>
<proteinExistence type="predicted"/>